<dbReference type="AlphaFoldDB" id="A0A5C5XLH7"/>
<sequence>MTRGTLTSIVMLTLFLSTGCQTNQRSKSSAYRSSGNYSAKYSTQKKSSSQMANKKQAPKRLSDIARQDAAEVKPKAPPIIASRRAEEEKPVMRSEAQATPRYSEIFLPPSPSTNSKESSKSNPVTAEKKISSDYVPPAAPGIRSPTIRQQ</sequence>
<proteinExistence type="predicted"/>
<organism evidence="2 3">
    <name type="scientific">Rubinisphaera italica</name>
    <dbReference type="NCBI Taxonomy" id="2527969"/>
    <lineage>
        <taxon>Bacteria</taxon>
        <taxon>Pseudomonadati</taxon>
        <taxon>Planctomycetota</taxon>
        <taxon>Planctomycetia</taxon>
        <taxon>Planctomycetales</taxon>
        <taxon>Planctomycetaceae</taxon>
        <taxon>Rubinisphaera</taxon>
    </lineage>
</organism>
<dbReference type="RefSeq" id="WP_146504414.1">
    <property type="nucleotide sequence ID" value="NZ_SJPG01000001.1"/>
</dbReference>
<feature type="compositionally biased region" description="Basic and acidic residues" evidence="1">
    <location>
        <begin position="83"/>
        <end position="92"/>
    </location>
</feature>
<feature type="compositionally biased region" description="Polar residues" evidence="1">
    <location>
        <begin position="23"/>
        <end position="53"/>
    </location>
</feature>
<dbReference type="EMBL" id="SJPG01000001">
    <property type="protein sequence ID" value="TWT62572.1"/>
    <property type="molecule type" value="Genomic_DNA"/>
</dbReference>
<feature type="compositionally biased region" description="Basic and acidic residues" evidence="1">
    <location>
        <begin position="60"/>
        <end position="74"/>
    </location>
</feature>
<name>A0A5C5XLH7_9PLAN</name>
<reference evidence="2 3" key="1">
    <citation type="submission" date="2019-02" db="EMBL/GenBank/DDBJ databases">
        <title>Deep-cultivation of Planctomycetes and their phenomic and genomic characterization uncovers novel biology.</title>
        <authorList>
            <person name="Wiegand S."/>
            <person name="Jogler M."/>
            <person name="Boedeker C."/>
            <person name="Pinto D."/>
            <person name="Vollmers J."/>
            <person name="Rivas-Marin E."/>
            <person name="Kohn T."/>
            <person name="Peeters S.H."/>
            <person name="Heuer A."/>
            <person name="Rast P."/>
            <person name="Oberbeckmann S."/>
            <person name="Bunk B."/>
            <person name="Jeske O."/>
            <person name="Meyerdierks A."/>
            <person name="Storesund J.E."/>
            <person name="Kallscheuer N."/>
            <person name="Luecker S."/>
            <person name="Lage O.M."/>
            <person name="Pohl T."/>
            <person name="Merkel B.J."/>
            <person name="Hornburger P."/>
            <person name="Mueller R.-W."/>
            <person name="Bruemmer F."/>
            <person name="Labrenz M."/>
            <person name="Spormann A.M."/>
            <person name="Op Den Camp H."/>
            <person name="Overmann J."/>
            <person name="Amann R."/>
            <person name="Jetten M.S.M."/>
            <person name="Mascher T."/>
            <person name="Medema M.H."/>
            <person name="Devos D.P."/>
            <person name="Kaster A.-K."/>
            <person name="Ovreas L."/>
            <person name="Rohde M."/>
            <person name="Galperin M.Y."/>
            <person name="Jogler C."/>
        </authorList>
    </citation>
    <scope>NUCLEOTIDE SEQUENCE [LARGE SCALE GENOMIC DNA]</scope>
    <source>
        <strain evidence="2 3">Pan54</strain>
    </source>
</reference>
<dbReference type="Proteomes" id="UP000316095">
    <property type="component" value="Unassembled WGS sequence"/>
</dbReference>
<evidence type="ECO:0000313" key="2">
    <source>
        <dbReference type="EMBL" id="TWT62572.1"/>
    </source>
</evidence>
<comment type="caution">
    <text evidence="2">The sequence shown here is derived from an EMBL/GenBank/DDBJ whole genome shotgun (WGS) entry which is preliminary data.</text>
</comment>
<gene>
    <name evidence="2" type="ORF">Pan54_33150</name>
</gene>
<keyword evidence="3" id="KW-1185">Reference proteome</keyword>
<accession>A0A5C5XLH7</accession>
<feature type="region of interest" description="Disordered" evidence="1">
    <location>
        <begin position="23"/>
        <end position="150"/>
    </location>
</feature>
<evidence type="ECO:0008006" key="4">
    <source>
        <dbReference type="Google" id="ProtNLM"/>
    </source>
</evidence>
<dbReference type="PROSITE" id="PS51257">
    <property type="entry name" value="PROKAR_LIPOPROTEIN"/>
    <property type="match status" value="1"/>
</dbReference>
<evidence type="ECO:0000256" key="1">
    <source>
        <dbReference type="SAM" id="MobiDB-lite"/>
    </source>
</evidence>
<evidence type="ECO:0000313" key="3">
    <source>
        <dbReference type="Proteomes" id="UP000316095"/>
    </source>
</evidence>
<protein>
    <recommendedName>
        <fullName evidence="4">Lipoprotein</fullName>
    </recommendedName>
</protein>
<feature type="compositionally biased region" description="Low complexity" evidence="1">
    <location>
        <begin position="112"/>
        <end position="123"/>
    </location>
</feature>